<name>A0A8S0R2N2_OLEEU</name>
<organism evidence="1 2">
    <name type="scientific">Olea europaea subsp. europaea</name>
    <dbReference type="NCBI Taxonomy" id="158383"/>
    <lineage>
        <taxon>Eukaryota</taxon>
        <taxon>Viridiplantae</taxon>
        <taxon>Streptophyta</taxon>
        <taxon>Embryophyta</taxon>
        <taxon>Tracheophyta</taxon>
        <taxon>Spermatophyta</taxon>
        <taxon>Magnoliopsida</taxon>
        <taxon>eudicotyledons</taxon>
        <taxon>Gunneridae</taxon>
        <taxon>Pentapetalae</taxon>
        <taxon>asterids</taxon>
        <taxon>lamiids</taxon>
        <taxon>Lamiales</taxon>
        <taxon>Oleaceae</taxon>
        <taxon>Oleeae</taxon>
        <taxon>Olea</taxon>
    </lineage>
</organism>
<evidence type="ECO:0000313" key="1">
    <source>
        <dbReference type="EMBL" id="CAA2973083.1"/>
    </source>
</evidence>
<keyword evidence="2" id="KW-1185">Reference proteome</keyword>
<dbReference type="Proteomes" id="UP000594638">
    <property type="component" value="Unassembled WGS sequence"/>
</dbReference>
<dbReference type="AlphaFoldDB" id="A0A8S0R2N2"/>
<sequence>MARKSSFRLTINLENSQWKNTHLKDNQQRMDRRILAGPCSCADKTPTGGEAEFSEAGDNYCANGNLRFLPLHYNVSQTGNNCDGEDRDRRTTNS</sequence>
<dbReference type="Gramene" id="OE9A002998T1">
    <property type="protein sequence ID" value="OE9A002998C1"/>
    <property type="gene ID" value="OE9A002998"/>
</dbReference>
<reference evidence="1 2" key="1">
    <citation type="submission" date="2019-12" db="EMBL/GenBank/DDBJ databases">
        <authorList>
            <person name="Alioto T."/>
            <person name="Alioto T."/>
            <person name="Gomez Garrido J."/>
        </authorList>
    </citation>
    <scope>NUCLEOTIDE SEQUENCE [LARGE SCALE GENOMIC DNA]</scope>
</reference>
<dbReference type="EMBL" id="CACTIH010002083">
    <property type="protein sequence ID" value="CAA2973083.1"/>
    <property type="molecule type" value="Genomic_DNA"/>
</dbReference>
<accession>A0A8S0R2N2</accession>
<evidence type="ECO:0000313" key="2">
    <source>
        <dbReference type="Proteomes" id="UP000594638"/>
    </source>
</evidence>
<gene>
    <name evidence="1" type="ORF">OLEA9_A002998</name>
</gene>
<proteinExistence type="predicted"/>
<comment type="caution">
    <text evidence="1">The sequence shown here is derived from an EMBL/GenBank/DDBJ whole genome shotgun (WGS) entry which is preliminary data.</text>
</comment>
<protein>
    <submittedName>
        <fullName evidence="1">Uncharacterized protein</fullName>
    </submittedName>
</protein>